<dbReference type="Proteomes" id="UP000321201">
    <property type="component" value="Unassembled WGS sequence"/>
</dbReference>
<evidence type="ECO:0000313" key="6">
    <source>
        <dbReference type="EMBL" id="TXF10337.1"/>
    </source>
</evidence>
<sequence>METGTRENASAISRAFEVLNLLTGAERPLALTELMEASGLPKSTLHRILLQLERERLVQREPDGKRYTGGPRLSQIAFNALRNSYRKAERHAILQALVDEVQETCNFTTIDGNEIMYLDRVEAHWPLRMVLQPGSRVPLHCTASGKLFLSLMPPQRRRRLITAAPLKRYTHNTITNPERLEQALEVIREEMVGTDEEEFLAGLSAIAVPVLDRRGRICATVAIHAPTARMNVQQARAHLPALRRAAAALASTCGDEVP</sequence>
<dbReference type="Gene3D" id="1.10.10.10">
    <property type="entry name" value="Winged helix-like DNA-binding domain superfamily/Winged helix DNA-binding domain"/>
    <property type="match status" value="1"/>
</dbReference>
<organism evidence="6 7">
    <name type="scientific">Pelomicrobium methylotrophicum</name>
    <dbReference type="NCBI Taxonomy" id="2602750"/>
    <lineage>
        <taxon>Bacteria</taxon>
        <taxon>Pseudomonadati</taxon>
        <taxon>Pseudomonadota</taxon>
        <taxon>Hydrogenophilia</taxon>
        <taxon>Hydrogenophilia incertae sedis</taxon>
        <taxon>Pelomicrobium</taxon>
    </lineage>
</organism>
<keyword evidence="7" id="KW-1185">Reference proteome</keyword>
<dbReference type="FunFam" id="1.10.10.10:FF:000056">
    <property type="entry name" value="IclR family transcriptional regulator"/>
    <property type="match status" value="1"/>
</dbReference>
<dbReference type="SMART" id="SM00346">
    <property type="entry name" value="HTH_ICLR"/>
    <property type="match status" value="1"/>
</dbReference>
<feature type="domain" description="HTH iclR-type" evidence="4">
    <location>
        <begin position="9"/>
        <end position="71"/>
    </location>
</feature>
<protein>
    <submittedName>
        <fullName evidence="6">IclR family transcriptional regulator</fullName>
    </submittedName>
</protein>
<feature type="domain" description="IclR-ED" evidence="5">
    <location>
        <begin position="72"/>
        <end position="255"/>
    </location>
</feature>
<dbReference type="CDD" id="cd00090">
    <property type="entry name" value="HTH_ARSR"/>
    <property type="match status" value="1"/>
</dbReference>
<accession>A0A5C7EQ60</accession>
<dbReference type="GO" id="GO:0003700">
    <property type="term" value="F:DNA-binding transcription factor activity"/>
    <property type="evidence" value="ECO:0007669"/>
    <property type="project" value="TreeGrafter"/>
</dbReference>
<dbReference type="Gene3D" id="3.30.450.40">
    <property type="match status" value="1"/>
</dbReference>
<keyword evidence="3" id="KW-0804">Transcription</keyword>
<dbReference type="PANTHER" id="PTHR30136:SF35">
    <property type="entry name" value="HTH-TYPE TRANSCRIPTIONAL REGULATOR RV1719"/>
    <property type="match status" value="1"/>
</dbReference>
<dbReference type="PROSITE" id="PS51077">
    <property type="entry name" value="HTH_ICLR"/>
    <property type="match status" value="1"/>
</dbReference>
<dbReference type="EMBL" id="VPFL01000035">
    <property type="protein sequence ID" value="TXF10337.1"/>
    <property type="molecule type" value="Genomic_DNA"/>
</dbReference>
<evidence type="ECO:0000259" key="5">
    <source>
        <dbReference type="PROSITE" id="PS51078"/>
    </source>
</evidence>
<dbReference type="AlphaFoldDB" id="A0A5C7EQ60"/>
<evidence type="ECO:0000256" key="1">
    <source>
        <dbReference type="ARBA" id="ARBA00023015"/>
    </source>
</evidence>
<dbReference type="FunCoup" id="A0A5C7EQ60">
    <property type="interactions" value="125"/>
</dbReference>
<dbReference type="Pfam" id="PF09339">
    <property type="entry name" value="HTH_IclR"/>
    <property type="match status" value="1"/>
</dbReference>
<dbReference type="PANTHER" id="PTHR30136">
    <property type="entry name" value="HELIX-TURN-HELIX TRANSCRIPTIONAL REGULATOR, ICLR FAMILY"/>
    <property type="match status" value="1"/>
</dbReference>
<dbReference type="RefSeq" id="WP_147801135.1">
    <property type="nucleotide sequence ID" value="NZ_VPFL01000035.1"/>
</dbReference>
<dbReference type="SUPFAM" id="SSF55781">
    <property type="entry name" value="GAF domain-like"/>
    <property type="match status" value="1"/>
</dbReference>
<proteinExistence type="predicted"/>
<name>A0A5C7EQ60_9PROT</name>
<dbReference type="GO" id="GO:0003677">
    <property type="term" value="F:DNA binding"/>
    <property type="evidence" value="ECO:0007669"/>
    <property type="project" value="UniProtKB-KW"/>
</dbReference>
<dbReference type="InParanoid" id="A0A5C7EQ60"/>
<evidence type="ECO:0000256" key="2">
    <source>
        <dbReference type="ARBA" id="ARBA00023125"/>
    </source>
</evidence>
<dbReference type="InterPro" id="IPR036390">
    <property type="entry name" value="WH_DNA-bd_sf"/>
</dbReference>
<dbReference type="InterPro" id="IPR029016">
    <property type="entry name" value="GAF-like_dom_sf"/>
</dbReference>
<dbReference type="InterPro" id="IPR050707">
    <property type="entry name" value="HTH_MetabolicPath_Reg"/>
</dbReference>
<dbReference type="InterPro" id="IPR011991">
    <property type="entry name" value="ArsR-like_HTH"/>
</dbReference>
<dbReference type="OrthoDB" id="9807558at2"/>
<reference evidence="6 7" key="1">
    <citation type="submission" date="2019-08" db="EMBL/GenBank/DDBJ databases">
        <title>Pelomicrobium methylotrophicum gen. nov., sp. nov. a moderately thermophilic, facultatively anaerobic, lithoautotrophic and methylotrophic bacterium isolated from a terrestrial mud volcano.</title>
        <authorList>
            <person name="Slobodkina G.B."/>
            <person name="Merkel A.Y."/>
            <person name="Slobodkin A.I."/>
        </authorList>
    </citation>
    <scope>NUCLEOTIDE SEQUENCE [LARGE SCALE GENOMIC DNA]</scope>
    <source>
        <strain evidence="6 7">SM250</strain>
    </source>
</reference>
<dbReference type="SUPFAM" id="SSF46785">
    <property type="entry name" value="Winged helix' DNA-binding domain"/>
    <property type="match status" value="1"/>
</dbReference>
<evidence type="ECO:0000256" key="3">
    <source>
        <dbReference type="ARBA" id="ARBA00023163"/>
    </source>
</evidence>
<dbReference type="PROSITE" id="PS51078">
    <property type="entry name" value="ICLR_ED"/>
    <property type="match status" value="1"/>
</dbReference>
<evidence type="ECO:0000259" key="4">
    <source>
        <dbReference type="PROSITE" id="PS51077"/>
    </source>
</evidence>
<dbReference type="Pfam" id="PF01614">
    <property type="entry name" value="IclR_C"/>
    <property type="match status" value="1"/>
</dbReference>
<dbReference type="InterPro" id="IPR005471">
    <property type="entry name" value="Tscrpt_reg_IclR_N"/>
</dbReference>
<dbReference type="InterPro" id="IPR036388">
    <property type="entry name" value="WH-like_DNA-bd_sf"/>
</dbReference>
<keyword evidence="2" id="KW-0238">DNA-binding</keyword>
<dbReference type="GO" id="GO:0045892">
    <property type="term" value="P:negative regulation of DNA-templated transcription"/>
    <property type="evidence" value="ECO:0007669"/>
    <property type="project" value="TreeGrafter"/>
</dbReference>
<keyword evidence="1" id="KW-0805">Transcription regulation</keyword>
<comment type="caution">
    <text evidence="6">The sequence shown here is derived from an EMBL/GenBank/DDBJ whole genome shotgun (WGS) entry which is preliminary data.</text>
</comment>
<gene>
    <name evidence="6" type="ORF">FR698_15720</name>
</gene>
<evidence type="ECO:0000313" key="7">
    <source>
        <dbReference type="Proteomes" id="UP000321201"/>
    </source>
</evidence>
<dbReference type="InterPro" id="IPR014757">
    <property type="entry name" value="Tscrpt_reg_IclR_C"/>
</dbReference>